<sequence>MAGRWRAEVAAATSTPPLASGWLAEVAAAAGWQWGGSGEWEGSGLPSHGRRLAGRGGGGGGGRTLPSARSGERGGGELPSARSDARGASGEVAGSCLAEAAAAQLGGGSGRTLPMRRRRRAWRTAVARAMWRPATFLGELVLDEYTSLLLSLSRIQEAVTKGSRDGLEGGTAVECGW</sequence>
<organism evidence="2 3">
    <name type="scientific">Oryza rufipogon</name>
    <name type="common">Brownbeard rice</name>
    <name type="synonym">Asian wild rice</name>
    <dbReference type="NCBI Taxonomy" id="4529"/>
    <lineage>
        <taxon>Eukaryota</taxon>
        <taxon>Viridiplantae</taxon>
        <taxon>Streptophyta</taxon>
        <taxon>Embryophyta</taxon>
        <taxon>Tracheophyta</taxon>
        <taxon>Spermatophyta</taxon>
        <taxon>Magnoliopsida</taxon>
        <taxon>Liliopsida</taxon>
        <taxon>Poales</taxon>
        <taxon>Poaceae</taxon>
        <taxon>BOP clade</taxon>
        <taxon>Oryzoideae</taxon>
        <taxon>Oryzeae</taxon>
        <taxon>Oryzinae</taxon>
        <taxon>Oryza</taxon>
    </lineage>
</organism>
<accession>A0A0E0PKD7</accession>
<feature type="region of interest" description="Disordered" evidence="1">
    <location>
        <begin position="35"/>
        <end position="89"/>
    </location>
</feature>
<dbReference type="Gramene" id="ORUFI05G11660.1">
    <property type="protein sequence ID" value="ORUFI05G11660.1"/>
    <property type="gene ID" value="ORUFI05G11660"/>
</dbReference>
<keyword evidence="3" id="KW-1185">Reference proteome</keyword>
<protein>
    <submittedName>
        <fullName evidence="2">Uncharacterized protein</fullName>
    </submittedName>
</protein>
<feature type="compositionally biased region" description="Gly residues" evidence="1">
    <location>
        <begin position="54"/>
        <end position="63"/>
    </location>
</feature>
<evidence type="ECO:0000313" key="3">
    <source>
        <dbReference type="Proteomes" id="UP000008022"/>
    </source>
</evidence>
<dbReference type="Proteomes" id="UP000008022">
    <property type="component" value="Unassembled WGS sequence"/>
</dbReference>
<reference evidence="3" key="1">
    <citation type="submission" date="2013-06" db="EMBL/GenBank/DDBJ databases">
        <authorList>
            <person name="Zhao Q."/>
        </authorList>
    </citation>
    <scope>NUCLEOTIDE SEQUENCE</scope>
    <source>
        <strain evidence="3">cv. W1943</strain>
    </source>
</reference>
<reference evidence="2" key="2">
    <citation type="submission" date="2015-06" db="UniProtKB">
        <authorList>
            <consortium name="EnsemblPlants"/>
        </authorList>
    </citation>
    <scope>IDENTIFICATION</scope>
</reference>
<evidence type="ECO:0000313" key="2">
    <source>
        <dbReference type="EnsemblPlants" id="ORUFI05G11660.1"/>
    </source>
</evidence>
<evidence type="ECO:0000256" key="1">
    <source>
        <dbReference type="SAM" id="MobiDB-lite"/>
    </source>
</evidence>
<proteinExistence type="predicted"/>
<dbReference type="AlphaFoldDB" id="A0A0E0PKD7"/>
<name>A0A0E0PKD7_ORYRU</name>
<dbReference type="EnsemblPlants" id="ORUFI05G11660.1">
    <property type="protein sequence ID" value="ORUFI05G11660.1"/>
    <property type="gene ID" value="ORUFI05G11660"/>
</dbReference>
<dbReference type="HOGENOM" id="CLU_147665_0_0_1"/>
<dbReference type="OMA" id="VARAMWR"/>